<name>A0ABP8UKA2_9ACTN</name>
<dbReference type="SUPFAM" id="SSF52279">
    <property type="entry name" value="Beta-D-glucan exohydrolase, C-terminal domain"/>
    <property type="match status" value="1"/>
</dbReference>
<protein>
    <submittedName>
        <fullName evidence="4">Glycoside hydrolase family 3 N-terminal domain-containing protein</fullName>
    </submittedName>
</protein>
<evidence type="ECO:0000259" key="3">
    <source>
        <dbReference type="SMART" id="SM01217"/>
    </source>
</evidence>
<dbReference type="InterPro" id="IPR002772">
    <property type="entry name" value="Glyco_hydro_3_C"/>
</dbReference>
<dbReference type="EMBL" id="BAABHK010000012">
    <property type="protein sequence ID" value="GAA4633807.1"/>
    <property type="molecule type" value="Genomic_DNA"/>
</dbReference>
<dbReference type="PRINTS" id="PR00133">
    <property type="entry name" value="GLHYDRLASE3"/>
</dbReference>
<dbReference type="Proteomes" id="UP001501442">
    <property type="component" value="Unassembled WGS sequence"/>
</dbReference>
<evidence type="ECO:0000256" key="2">
    <source>
        <dbReference type="ARBA" id="ARBA00022801"/>
    </source>
</evidence>
<accession>A0ABP8UKA2</accession>
<dbReference type="InterPro" id="IPR026891">
    <property type="entry name" value="Fn3-like"/>
</dbReference>
<dbReference type="Pfam" id="PF00933">
    <property type="entry name" value="Glyco_hydro_3"/>
    <property type="match status" value="1"/>
</dbReference>
<dbReference type="Pfam" id="PF14310">
    <property type="entry name" value="Fn3-like"/>
    <property type="match status" value="1"/>
</dbReference>
<dbReference type="Gene3D" id="3.40.50.1700">
    <property type="entry name" value="Glycoside hydrolase family 3 C-terminal domain"/>
    <property type="match status" value="1"/>
</dbReference>
<reference evidence="5" key="1">
    <citation type="journal article" date="2019" name="Int. J. Syst. Evol. Microbiol.">
        <title>The Global Catalogue of Microorganisms (GCM) 10K type strain sequencing project: providing services to taxonomists for standard genome sequencing and annotation.</title>
        <authorList>
            <consortium name="The Broad Institute Genomics Platform"/>
            <consortium name="The Broad Institute Genome Sequencing Center for Infectious Disease"/>
            <person name="Wu L."/>
            <person name="Ma J."/>
        </authorList>
    </citation>
    <scope>NUCLEOTIDE SEQUENCE [LARGE SCALE GENOMIC DNA]</scope>
    <source>
        <strain evidence="5">JCM 17939</strain>
    </source>
</reference>
<evidence type="ECO:0000313" key="4">
    <source>
        <dbReference type="EMBL" id="GAA4633807.1"/>
    </source>
</evidence>
<dbReference type="InterPro" id="IPR036962">
    <property type="entry name" value="Glyco_hydro_3_N_sf"/>
</dbReference>
<dbReference type="GO" id="GO:0016787">
    <property type="term" value="F:hydrolase activity"/>
    <property type="evidence" value="ECO:0007669"/>
    <property type="project" value="UniProtKB-KW"/>
</dbReference>
<comment type="similarity">
    <text evidence="1">Belongs to the glycosyl hydrolase 3 family.</text>
</comment>
<gene>
    <name evidence="4" type="ORF">GCM10023196_072880</name>
</gene>
<organism evidence="4 5">
    <name type="scientific">Actinoallomurus vinaceus</name>
    <dbReference type="NCBI Taxonomy" id="1080074"/>
    <lineage>
        <taxon>Bacteria</taxon>
        <taxon>Bacillati</taxon>
        <taxon>Actinomycetota</taxon>
        <taxon>Actinomycetes</taxon>
        <taxon>Streptosporangiales</taxon>
        <taxon>Thermomonosporaceae</taxon>
        <taxon>Actinoallomurus</taxon>
    </lineage>
</organism>
<dbReference type="PANTHER" id="PTHR42715">
    <property type="entry name" value="BETA-GLUCOSIDASE"/>
    <property type="match status" value="1"/>
</dbReference>
<dbReference type="Gene3D" id="3.20.20.300">
    <property type="entry name" value="Glycoside hydrolase, family 3, N-terminal domain"/>
    <property type="match status" value="1"/>
</dbReference>
<dbReference type="InterPro" id="IPR013783">
    <property type="entry name" value="Ig-like_fold"/>
</dbReference>
<evidence type="ECO:0000256" key="1">
    <source>
        <dbReference type="ARBA" id="ARBA00005336"/>
    </source>
</evidence>
<evidence type="ECO:0000313" key="5">
    <source>
        <dbReference type="Proteomes" id="UP001501442"/>
    </source>
</evidence>
<dbReference type="SMART" id="SM01217">
    <property type="entry name" value="Fn3_like"/>
    <property type="match status" value="1"/>
</dbReference>
<dbReference type="InterPro" id="IPR001764">
    <property type="entry name" value="Glyco_hydro_3_N"/>
</dbReference>
<comment type="caution">
    <text evidence="4">The sequence shown here is derived from an EMBL/GenBank/DDBJ whole genome shotgun (WGS) entry which is preliminary data.</text>
</comment>
<dbReference type="Gene3D" id="2.60.40.10">
    <property type="entry name" value="Immunoglobulins"/>
    <property type="match status" value="1"/>
</dbReference>
<dbReference type="SUPFAM" id="SSF51445">
    <property type="entry name" value="(Trans)glycosidases"/>
    <property type="match status" value="1"/>
</dbReference>
<dbReference type="InterPro" id="IPR036881">
    <property type="entry name" value="Glyco_hydro_3_C_sf"/>
</dbReference>
<proteinExistence type="inferred from homology"/>
<dbReference type="PANTHER" id="PTHR42715:SF10">
    <property type="entry name" value="BETA-GLUCOSIDASE"/>
    <property type="match status" value="1"/>
</dbReference>
<dbReference type="InterPro" id="IPR017853">
    <property type="entry name" value="GH"/>
</dbReference>
<dbReference type="InterPro" id="IPR050288">
    <property type="entry name" value="Cellulose_deg_GH3"/>
</dbReference>
<feature type="domain" description="Fibronectin type III-like" evidence="3">
    <location>
        <begin position="690"/>
        <end position="759"/>
    </location>
</feature>
<keyword evidence="2 4" id="KW-0378">Hydrolase</keyword>
<keyword evidence="5" id="KW-1185">Reference proteome</keyword>
<dbReference type="Pfam" id="PF01915">
    <property type="entry name" value="Glyco_hydro_3_C"/>
    <property type="match status" value="1"/>
</dbReference>
<sequence>MTVDRAVRGARKETDDTLTISNERRVTGRWNDPALPAPVRAQVLLDAMTDAEKVRQLGSSWPGHDTAGDVAPMQETFREAETFDEAIVGGLGHLTRVFGTAPIDPEAGRQRLAAAQTRVVSANRFGIPAIAHEECLTGFTTWQATVYPTPLALAATWDPGLVRRMAAAIGSDMAAAGVHQGLAPVLDVVRDYRWGRVEETLGEDPYLVSELGLAYVEGLQSAGVIATVKHFAGYSASRAARNHAPAVVGPREFADVVLVPFEKAVVAGRAGSVMNAYNDVDGVPCGADETLLTDLLRDSWGFEGTVVSDYWSIAFLATLHRVAADVPSAAQAALRAGIDVELPHTSGYGEPLLAMVRDGRVAPELLDRAVLRVLTQKAELGLLDPGWDPGRYTATPDLDSPRNRDIARRLAEESIVLLDNGSDVLPLAGPRSIAVIGPAADEARCLFGCYSFPNHVLPHHPELPLGLEAPTVLDAIRREFPGSAVHHEIGCPITGDDRSGIDAAVAAAAGADLTLLVVGDRSGMFGHGTSGEGCDVATLNLPGVQDDLVEAVLATARQAVLLVVSGRPYAIGRHARAADATLQAFFPGEEGAAAIAGVLSGRINPSGRLPVQIPGDEAGQPGTYLAPPLALKSDGVSNIDPTPAFPFGHGMSYSTFRIQDVRTAEDVVAVDGLITVQATVTNTGARAGTCVPQLYLTDPVASVTRPVRQLIGFTRVDLAAGETRTVRFTVHADMTSFTGRDLRRRVEPGHVILTVARSAGDPGSSAEVRLVGDTRIVDHTRTMRVPGTVLAD</sequence>